<dbReference type="Gene3D" id="3.30.465.10">
    <property type="match status" value="1"/>
</dbReference>
<dbReference type="GO" id="GO:0071949">
    <property type="term" value="F:FAD binding"/>
    <property type="evidence" value="ECO:0007669"/>
    <property type="project" value="InterPro"/>
</dbReference>
<dbReference type="InterPro" id="IPR016167">
    <property type="entry name" value="FAD-bd_PCMH_sub1"/>
</dbReference>
<dbReference type="InterPro" id="IPR016169">
    <property type="entry name" value="FAD-bd_PCMH_sub2"/>
</dbReference>
<dbReference type="SUPFAM" id="SSF56176">
    <property type="entry name" value="FAD-binding/transporter-associated domain-like"/>
    <property type="match status" value="1"/>
</dbReference>
<dbReference type="PANTHER" id="PTHR42973">
    <property type="entry name" value="BINDING OXIDOREDUCTASE, PUTATIVE (AFU_ORTHOLOGUE AFUA_1G17690)-RELATED"/>
    <property type="match status" value="1"/>
</dbReference>
<accession>A0AAU2K208</accession>
<dbReference type="InterPro" id="IPR006094">
    <property type="entry name" value="Oxid_FAD_bind_N"/>
</dbReference>
<dbReference type="Gene3D" id="3.40.462.20">
    <property type="match status" value="1"/>
</dbReference>
<gene>
    <name evidence="7" type="ORF">OG327_34945</name>
</gene>
<dbReference type="InterPro" id="IPR006093">
    <property type="entry name" value="Oxy_OxRdtase_FAD_BS"/>
</dbReference>
<dbReference type="PANTHER" id="PTHR42973:SF39">
    <property type="entry name" value="FAD-BINDING PCMH-TYPE DOMAIN-CONTAINING PROTEIN"/>
    <property type="match status" value="1"/>
</dbReference>
<reference evidence="7" key="1">
    <citation type="submission" date="2022-10" db="EMBL/GenBank/DDBJ databases">
        <title>The complete genomes of actinobacterial strains from the NBC collection.</title>
        <authorList>
            <person name="Joergensen T.S."/>
            <person name="Alvarez Arevalo M."/>
            <person name="Sterndorff E.B."/>
            <person name="Faurdal D."/>
            <person name="Vuksanovic O."/>
            <person name="Mourched A.-S."/>
            <person name="Charusanti P."/>
            <person name="Shaw S."/>
            <person name="Blin K."/>
            <person name="Weber T."/>
        </authorList>
    </citation>
    <scope>NUCLEOTIDE SEQUENCE</scope>
    <source>
        <strain evidence="7">NBC_00049</strain>
    </source>
</reference>
<evidence type="ECO:0000256" key="4">
    <source>
        <dbReference type="ARBA" id="ARBA00022827"/>
    </source>
</evidence>
<evidence type="ECO:0000259" key="6">
    <source>
        <dbReference type="PROSITE" id="PS51387"/>
    </source>
</evidence>
<evidence type="ECO:0000313" key="7">
    <source>
        <dbReference type="EMBL" id="WTU78084.1"/>
    </source>
</evidence>
<dbReference type="PROSITE" id="PS51387">
    <property type="entry name" value="FAD_PCMH"/>
    <property type="match status" value="1"/>
</dbReference>
<dbReference type="Pfam" id="PF08031">
    <property type="entry name" value="BBE"/>
    <property type="match status" value="1"/>
</dbReference>
<keyword evidence="3" id="KW-0285">Flavoprotein</keyword>
<sequence>MSTRVSAGTARGASEADWQALEKAVAGRVLRPGAAGFRASSAPFNQRFAATTPSGVLSVADTADVRRALDWSRTTGVPLVARGGGHSYAGYSVNTGLVLDLSALNTVSADGATGLVTAAGGARMSDVYAAIQPHEMAFALGNGASVGIAGLALGGGSSSTSRKLGLTADALVRTTLMTADGQVLTCDAQENTDLYWACRGGGGGNFGISLSFTFQACPVSDVSTCLLLWDGADAPEVFPVMQEIARKAPDEFSLRLGVSAAGGPDATVSAVGLHLGPASELRELLAPALEATRPVREDFADRTFWEAKDYLLHETSAGAFAARTRFATEPLPAEAVATVLSWLERRPGSGNPDGCGLALYTWGGAINRVAPADTAFVHRDAQFLVSMDTSWAEHDSPWTAEANLRWLAGLREAVAPYVGEGSYQNFIDPDLPDWRTAYYGANYPRLVEIKKRVDPDGFFAFGQGIGS</sequence>
<feature type="domain" description="FAD-binding PCMH-type" evidence="6">
    <location>
        <begin position="49"/>
        <end position="219"/>
    </location>
</feature>
<evidence type="ECO:0000256" key="1">
    <source>
        <dbReference type="ARBA" id="ARBA00001974"/>
    </source>
</evidence>
<comment type="similarity">
    <text evidence="2">Belongs to the oxygen-dependent FAD-linked oxidoreductase family.</text>
</comment>
<dbReference type="EMBL" id="CP108264">
    <property type="protein sequence ID" value="WTU78084.1"/>
    <property type="molecule type" value="Genomic_DNA"/>
</dbReference>
<protein>
    <submittedName>
        <fullName evidence="7">FAD-binding oxidoreductase</fullName>
    </submittedName>
</protein>
<evidence type="ECO:0000256" key="5">
    <source>
        <dbReference type="ARBA" id="ARBA00023002"/>
    </source>
</evidence>
<evidence type="ECO:0000256" key="2">
    <source>
        <dbReference type="ARBA" id="ARBA00005466"/>
    </source>
</evidence>
<organism evidence="7">
    <name type="scientific">Streptomyces sp. NBC_00049</name>
    <dbReference type="NCBI Taxonomy" id="2903617"/>
    <lineage>
        <taxon>Bacteria</taxon>
        <taxon>Bacillati</taxon>
        <taxon>Actinomycetota</taxon>
        <taxon>Actinomycetes</taxon>
        <taxon>Kitasatosporales</taxon>
        <taxon>Streptomycetaceae</taxon>
        <taxon>Streptomyces</taxon>
    </lineage>
</organism>
<dbReference type="GO" id="GO:0016491">
    <property type="term" value="F:oxidoreductase activity"/>
    <property type="evidence" value="ECO:0007669"/>
    <property type="project" value="UniProtKB-KW"/>
</dbReference>
<dbReference type="InterPro" id="IPR016166">
    <property type="entry name" value="FAD-bd_PCMH"/>
</dbReference>
<comment type="cofactor">
    <cofactor evidence="1">
        <name>FAD</name>
        <dbReference type="ChEBI" id="CHEBI:57692"/>
    </cofactor>
</comment>
<keyword evidence="4" id="KW-0274">FAD</keyword>
<dbReference type="InterPro" id="IPR036318">
    <property type="entry name" value="FAD-bd_PCMH-like_sf"/>
</dbReference>
<dbReference type="PROSITE" id="PS00862">
    <property type="entry name" value="OX2_COVAL_FAD"/>
    <property type="match status" value="1"/>
</dbReference>
<dbReference type="Gene3D" id="3.30.43.10">
    <property type="entry name" value="Uridine Diphospho-n-acetylenolpyruvylglucosamine Reductase, domain 2"/>
    <property type="match status" value="1"/>
</dbReference>
<proteinExistence type="inferred from homology"/>
<dbReference type="AlphaFoldDB" id="A0AAU2K208"/>
<keyword evidence="5" id="KW-0560">Oxidoreductase</keyword>
<evidence type="ECO:0000256" key="3">
    <source>
        <dbReference type="ARBA" id="ARBA00022630"/>
    </source>
</evidence>
<dbReference type="InterPro" id="IPR012951">
    <property type="entry name" value="BBE"/>
</dbReference>
<dbReference type="Pfam" id="PF01565">
    <property type="entry name" value="FAD_binding_4"/>
    <property type="match status" value="1"/>
</dbReference>
<name>A0AAU2K208_9ACTN</name>
<dbReference type="InterPro" id="IPR050416">
    <property type="entry name" value="FAD-linked_Oxidoreductase"/>
</dbReference>